<evidence type="ECO:0000313" key="2">
    <source>
        <dbReference type="EMBL" id="ETN84715.1"/>
    </source>
</evidence>
<name>W2TRM5_NECAM</name>
<reference evidence="3" key="1">
    <citation type="journal article" date="2014" name="Nat. Genet.">
        <title>Genome of the human hookworm Necator americanus.</title>
        <authorList>
            <person name="Tang Y.T."/>
            <person name="Gao X."/>
            <person name="Rosa B.A."/>
            <person name="Abubucker S."/>
            <person name="Hallsworth-Pepin K."/>
            <person name="Martin J."/>
            <person name="Tyagi R."/>
            <person name="Heizer E."/>
            <person name="Zhang X."/>
            <person name="Bhonagiri-Palsikar V."/>
            <person name="Minx P."/>
            <person name="Warren W.C."/>
            <person name="Wang Q."/>
            <person name="Zhan B."/>
            <person name="Hotez P.J."/>
            <person name="Sternberg P.W."/>
            <person name="Dougall A."/>
            <person name="Gaze S.T."/>
            <person name="Mulvenna J."/>
            <person name="Sotillo J."/>
            <person name="Ranganathan S."/>
            <person name="Rabelo E.M."/>
            <person name="Wilson R.K."/>
            <person name="Felgner P.L."/>
            <person name="Bethony J."/>
            <person name="Hawdon J.M."/>
            <person name="Gasser R.B."/>
            <person name="Loukas A."/>
            <person name="Mitreva M."/>
        </authorList>
    </citation>
    <scope>NUCLEOTIDE SEQUENCE [LARGE SCALE GENOMIC DNA]</scope>
</reference>
<proteinExistence type="predicted"/>
<evidence type="ECO:0000313" key="3">
    <source>
        <dbReference type="Proteomes" id="UP000053676"/>
    </source>
</evidence>
<accession>W2TRM5</accession>
<protein>
    <submittedName>
        <fullName evidence="2">Uncharacterized protein</fullName>
    </submittedName>
</protein>
<dbReference type="AlphaFoldDB" id="W2TRM5"/>
<dbReference type="Proteomes" id="UP000053676">
    <property type="component" value="Unassembled WGS sequence"/>
</dbReference>
<dbReference type="KEGG" id="nai:NECAME_06745"/>
<evidence type="ECO:0000256" key="1">
    <source>
        <dbReference type="SAM" id="MobiDB-lite"/>
    </source>
</evidence>
<organism evidence="2 3">
    <name type="scientific">Necator americanus</name>
    <name type="common">Human hookworm</name>
    <dbReference type="NCBI Taxonomy" id="51031"/>
    <lineage>
        <taxon>Eukaryota</taxon>
        <taxon>Metazoa</taxon>
        <taxon>Ecdysozoa</taxon>
        <taxon>Nematoda</taxon>
        <taxon>Chromadorea</taxon>
        <taxon>Rhabditida</taxon>
        <taxon>Rhabditina</taxon>
        <taxon>Rhabditomorpha</taxon>
        <taxon>Strongyloidea</taxon>
        <taxon>Ancylostomatidae</taxon>
        <taxon>Bunostominae</taxon>
        <taxon>Necator</taxon>
    </lineage>
</organism>
<gene>
    <name evidence="2" type="ORF">NECAME_06745</name>
</gene>
<feature type="region of interest" description="Disordered" evidence="1">
    <location>
        <begin position="59"/>
        <end position="78"/>
    </location>
</feature>
<sequence>MDFSGLEKQMLRPIRIICRHGSNSTRVPVTLLVPTAAVSMPTARRFRLQETQQHPVHCGGRQLDPGLNERLSRTDKPHPRKTLSLCTYDLILMLLAPVEYLLRCEKSRKQ</sequence>
<dbReference type="EMBL" id="KI657882">
    <property type="protein sequence ID" value="ETN84715.1"/>
    <property type="molecule type" value="Genomic_DNA"/>
</dbReference>
<keyword evidence="3" id="KW-1185">Reference proteome</keyword>